<feature type="region of interest" description="Disordered" evidence="7">
    <location>
        <begin position="1"/>
        <end position="36"/>
    </location>
</feature>
<sequence length="482" mass="50202">MTDLISGPGTDAIPSSFVDDALPPHDGHPVEWAPAEPAPRKRRLGLWIGLGAGALALAAAGASLILIAPGTTVAGVPVGGMTPGMASAAISSRLASTEVELTGAGAGATLTGTDLGASVDAGALAEQAFADRPLWNLGSWMGDPIGAEVSLDPTAAERALRAAVPSSYIDPVDAVVAFDPASAAYTATPAASGTGISVSDLAEAFTAASDEGATTFSFSGDPTEVIPAITDEKAAATVENLNGMLAEIGFYVGDERTVPVAPEVAAKWLHIDQVDGELEITADQSAIQGMVATLPDLVNRDVVDATKVVDSKGEVLRTLVDGKDGRVLGDTTGIASAFATDLGDGKAAFELPVTSTPFETTTLFRRIEVDISEQRTYLFENEKLVDAWATSTGLPGTDTPLGHFRVFAHTAKQDMGCFEGASYCTKDVPWNTWFAPNIAFHGAYWHNNFGHRMSHGCVNLPPRIAKQVYDWSPEGLEVWVHS</sequence>
<dbReference type="InterPro" id="IPR005490">
    <property type="entry name" value="LD_TPept_cat_dom"/>
</dbReference>
<evidence type="ECO:0000313" key="10">
    <source>
        <dbReference type="EMBL" id="BDZ39068.1"/>
    </source>
</evidence>
<evidence type="ECO:0000259" key="9">
    <source>
        <dbReference type="PROSITE" id="PS52029"/>
    </source>
</evidence>
<dbReference type="Proteomes" id="UP001321543">
    <property type="component" value="Chromosome"/>
</dbReference>
<keyword evidence="4 6" id="KW-0573">Peptidoglycan synthesis</keyword>
<feature type="active site" description="Nucleophile" evidence="6">
    <location>
        <position position="457"/>
    </location>
</feature>
<evidence type="ECO:0000256" key="1">
    <source>
        <dbReference type="ARBA" id="ARBA00004752"/>
    </source>
</evidence>
<feature type="domain" description="L,D-TPase catalytic" evidence="9">
    <location>
        <begin position="365"/>
        <end position="481"/>
    </location>
</feature>
<feature type="transmembrane region" description="Helical" evidence="8">
    <location>
        <begin position="44"/>
        <end position="68"/>
    </location>
</feature>
<feature type="active site" description="Proton donor/acceptor" evidence="6">
    <location>
        <position position="441"/>
    </location>
</feature>
<evidence type="ECO:0000256" key="7">
    <source>
        <dbReference type="SAM" id="MobiDB-lite"/>
    </source>
</evidence>
<evidence type="ECO:0000256" key="3">
    <source>
        <dbReference type="ARBA" id="ARBA00022960"/>
    </source>
</evidence>
<reference evidence="11" key="1">
    <citation type="journal article" date="2019" name="Int. J. Syst. Evol. Microbiol.">
        <title>The Global Catalogue of Microorganisms (GCM) 10K type strain sequencing project: providing services to taxonomists for standard genome sequencing and annotation.</title>
        <authorList>
            <consortium name="The Broad Institute Genomics Platform"/>
            <consortium name="The Broad Institute Genome Sequencing Center for Infectious Disease"/>
            <person name="Wu L."/>
            <person name="Ma J."/>
        </authorList>
    </citation>
    <scope>NUCLEOTIDE SEQUENCE [LARGE SCALE GENOMIC DNA]</scope>
    <source>
        <strain evidence="11">NBRC 106310</strain>
    </source>
</reference>
<dbReference type="PANTHER" id="PTHR30582">
    <property type="entry name" value="L,D-TRANSPEPTIDASE"/>
    <property type="match status" value="1"/>
</dbReference>
<name>A0ABM8FTR1_9MICO</name>
<evidence type="ECO:0000256" key="6">
    <source>
        <dbReference type="PROSITE-ProRule" id="PRU01373"/>
    </source>
</evidence>
<dbReference type="InterPro" id="IPR038063">
    <property type="entry name" value="Transpep_catalytic_dom"/>
</dbReference>
<keyword evidence="2" id="KW-0808">Transferase</keyword>
<keyword evidence="3 6" id="KW-0133">Cell shape</keyword>
<dbReference type="SUPFAM" id="SSF141523">
    <property type="entry name" value="L,D-transpeptidase catalytic domain-like"/>
    <property type="match status" value="1"/>
</dbReference>
<keyword evidence="8" id="KW-1133">Transmembrane helix</keyword>
<evidence type="ECO:0000256" key="4">
    <source>
        <dbReference type="ARBA" id="ARBA00022984"/>
    </source>
</evidence>
<proteinExistence type="predicted"/>
<comment type="pathway">
    <text evidence="1 6">Cell wall biogenesis; peptidoglycan biosynthesis.</text>
</comment>
<organism evidence="10 11">
    <name type="scientific">Microbacterium suwonense</name>
    <dbReference type="NCBI Taxonomy" id="683047"/>
    <lineage>
        <taxon>Bacteria</taxon>
        <taxon>Bacillati</taxon>
        <taxon>Actinomycetota</taxon>
        <taxon>Actinomycetes</taxon>
        <taxon>Micrococcales</taxon>
        <taxon>Microbacteriaceae</taxon>
        <taxon>Microbacterium</taxon>
    </lineage>
</organism>
<gene>
    <name evidence="10" type="ORF">GCM10025863_16820</name>
</gene>
<dbReference type="PROSITE" id="PS52029">
    <property type="entry name" value="LD_TPASE"/>
    <property type="match status" value="1"/>
</dbReference>
<dbReference type="InterPro" id="IPR050979">
    <property type="entry name" value="LD-transpeptidase"/>
</dbReference>
<keyword evidence="5 6" id="KW-0961">Cell wall biogenesis/degradation</keyword>
<dbReference type="Pfam" id="PF03734">
    <property type="entry name" value="YkuD"/>
    <property type="match status" value="1"/>
</dbReference>
<dbReference type="Gene3D" id="2.40.440.10">
    <property type="entry name" value="L,D-transpeptidase catalytic domain-like"/>
    <property type="match status" value="1"/>
</dbReference>
<dbReference type="CDD" id="cd16913">
    <property type="entry name" value="YkuD_like"/>
    <property type="match status" value="1"/>
</dbReference>
<dbReference type="EMBL" id="AP027728">
    <property type="protein sequence ID" value="BDZ39068.1"/>
    <property type="molecule type" value="Genomic_DNA"/>
</dbReference>
<evidence type="ECO:0000313" key="11">
    <source>
        <dbReference type="Proteomes" id="UP001321543"/>
    </source>
</evidence>
<evidence type="ECO:0000256" key="5">
    <source>
        <dbReference type="ARBA" id="ARBA00023316"/>
    </source>
</evidence>
<dbReference type="RefSeq" id="WP_286298951.1">
    <property type="nucleotide sequence ID" value="NZ_AP027728.1"/>
</dbReference>
<keyword evidence="8" id="KW-0812">Transmembrane</keyword>
<dbReference type="PANTHER" id="PTHR30582:SF2">
    <property type="entry name" value="L,D-TRANSPEPTIDASE YCIB-RELATED"/>
    <property type="match status" value="1"/>
</dbReference>
<accession>A0ABM8FTR1</accession>
<evidence type="ECO:0000256" key="8">
    <source>
        <dbReference type="SAM" id="Phobius"/>
    </source>
</evidence>
<evidence type="ECO:0000256" key="2">
    <source>
        <dbReference type="ARBA" id="ARBA00022679"/>
    </source>
</evidence>
<protein>
    <recommendedName>
        <fullName evidence="9">L,D-TPase catalytic domain-containing protein</fullName>
    </recommendedName>
</protein>
<keyword evidence="11" id="KW-1185">Reference proteome</keyword>
<keyword evidence="8" id="KW-0472">Membrane</keyword>